<accession>A0A316A9R9</accession>
<dbReference type="Gene3D" id="1.10.357.10">
    <property type="entry name" value="Tetracycline Repressor, domain 2"/>
    <property type="match status" value="1"/>
</dbReference>
<gene>
    <name evidence="1" type="ORF">BXY45_11117</name>
</gene>
<organism evidence="1 2">
    <name type="scientific">Quadrisphaera granulorum</name>
    <dbReference type="NCBI Taxonomy" id="317664"/>
    <lineage>
        <taxon>Bacteria</taxon>
        <taxon>Bacillati</taxon>
        <taxon>Actinomycetota</taxon>
        <taxon>Actinomycetes</taxon>
        <taxon>Kineosporiales</taxon>
        <taxon>Kineosporiaceae</taxon>
        <taxon>Quadrisphaera</taxon>
    </lineage>
</organism>
<dbReference type="SUPFAM" id="SSF48498">
    <property type="entry name" value="Tetracyclin repressor-like, C-terminal domain"/>
    <property type="match status" value="1"/>
</dbReference>
<keyword evidence="2" id="KW-1185">Reference proteome</keyword>
<proteinExistence type="predicted"/>
<dbReference type="AlphaFoldDB" id="A0A316A9R9"/>
<dbReference type="InterPro" id="IPR036271">
    <property type="entry name" value="Tet_transcr_reg_TetR-rel_C_sf"/>
</dbReference>
<evidence type="ECO:0000313" key="2">
    <source>
        <dbReference type="Proteomes" id="UP000245469"/>
    </source>
</evidence>
<dbReference type="RefSeq" id="WP_170131429.1">
    <property type="nucleotide sequence ID" value="NZ_QGDQ01000011.1"/>
</dbReference>
<name>A0A316A9R9_9ACTN</name>
<evidence type="ECO:0008006" key="3">
    <source>
        <dbReference type="Google" id="ProtNLM"/>
    </source>
</evidence>
<dbReference type="Proteomes" id="UP000245469">
    <property type="component" value="Unassembled WGS sequence"/>
</dbReference>
<sequence>MLDEAAGDPALAQLRDELVEQRLQGLRRFAELLAERGALKPRLTVDRARDLIWTLCAQSNYDALVGARGWSHTEYREWLSDALAAALLPTAG</sequence>
<evidence type="ECO:0000313" key="1">
    <source>
        <dbReference type="EMBL" id="PWJ53614.1"/>
    </source>
</evidence>
<protein>
    <recommendedName>
        <fullName evidence="3">TetR family transcriptional regulator</fullName>
    </recommendedName>
</protein>
<reference evidence="1 2" key="1">
    <citation type="submission" date="2018-03" db="EMBL/GenBank/DDBJ databases">
        <title>Genomic Encyclopedia of Archaeal and Bacterial Type Strains, Phase II (KMG-II): from individual species to whole genera.</title>
        <authorList>
            <person name="Goeker M."/>
        </authorList>
    </citation>
    <scope>NUCLEOTIDE SEQUENCE [LARGE SCALE GENOMIC DNA]</scope>
    <source>
        <strain evidence="1 2">DSM 44889</strain>
    </source>
</reference>
<dbReference type="EMBL" id="QGDQ01000011">
    <property type="protein sequence ID" value="PWJ53614.1"/>
    <property type="molecule type" value="Genomic_DNA"/>
</dbReference>
<comment type="caution">
    <text evidence="1">The sequence shown here is derived from an EMBL/GenBank/DDBJ whole genome shotgun (WGS) entry which is preliminary data.</text>
</comment>